<evidence type="ECO:0000313" key="1">
    <source>
        <dbReference type="EMBL" id="ARM83983.1"/>
    </source>
</evidence>
<gene>
    <name evidence="1" type="ORF">MARSALSMR5_01905</name>
</gene>
<accession>A0A1W6K986</accession>
<proteinExistence type="predicted"/>
<dbReference type="RefSeq" id="WP_085680361.1">
    <property type="nucleotide sequence ID" value="NZ_CP020931.1"/>
</dbReference>
<reference evidence="1 2" key="1">
    <citation type="submission" date="2017-04" db="EMBL/GenBank/DDBJ databases">
        <title>Genome Sequence of Marinobacter salarius strain SMR5 Isolated from a culture of the Diatom Skeletonema marinoi.</title>
        <authorList>
            <person name="Topel M."/>
            <person name="Pinder M.I.M."/>
            <person name="Johansson O.N."/>
            <person name="Kourtchenko O."/>
            <person name="Godhe A."/>
            <person name="Clarke A.K."/>
        </authorList>
    </citation>
    <scope>NUCLEOTIDE SEQUENCE [LARGE SCALE GENOMIC DNA]</scope>
    <source>
        <strain evidence="1 2">SMR5</strain>
    </source>
</reference>
<organism evidence="1 2">
    <name type="scientific">Marinobacter salarius</name>
    <dbReference type="NCBI Taxonomy" id="1420917"/>
    <lineage>
        <taxon>Bacteria</taxon>
        <taxon>Pseudomonadati</taxon>
        <taxon>Pseudomonadota</taxon>
        <taxon>Gammaproteobacteria</taxon>
        <taxon>Pseudomonadales</taxon>
        <taxon>Marinobacteraceae</taxon>
        <taxon>Marinobacter</taxon>
    </lineage>
</organism>
<evidence type="ECO:0000313" key="2">
    <source>
        <dbReference type="Proteomes" id="UP000193100"/>
    </source>
</evidence>
<dbReference type="AlphaFoldDB" id="A0A1W6K986"/>
<dbReference type="GeneID" id="77255858"/>
<dbReference type="GO" id="GO:0051276">
    <property type="term" value="P:chromosome organization"/>
    <property type="evidence" value="ECO:0007669"/>
    <property type="project" value="InterPro"/>
</dbReference>
<dbReference type="EMBL" id="CP020931">
    <property type="protein sequence ID" value="ARM83983.1"/>
    <property type="molecule type" value="Genomic_DNA"/>
</dbReference>
<sequence>MTDKEFKKKPNRKGLDRTAAVAFSSLYRAGNDKQIGNATECYMALHPKASRKTANAMGSRWLNDPMVQELLEEHNQRVLMRADITQERIMNELACLGFYNPQDFFNADGSPKSITELDERAARAITGLDTVSIGNSEEGIGQVLKLKLADKRPALVDMGKHIGMFKERIEHTGKDGGPIETKELSDNEVARRMAFLLTKAAKGK</sequence>
<protein>
    <submittedName>
        <fullName evidence="1">Terminase small subunit</fullName>
    </submittedName>
</protein>
<name>A0A1W6K986_9GAMM</name>
<dbReference type="Pfam" id="PF03592">
    <property type="entry name" value="Terminase_2"/>
    <property type="match status" value="1"/>
</dbReference>
<dbReference type="Proteomes" id="UP000193100">
    <property type="component" value="Chromosome"/>
</dbReference>
<dbReference type="InterPro" id="IPR005335">
    <property type="entry name" value="Terminase_ssu"/>
</dbReference>